<dbReference type="AlphaFoldDB" id="A0A0F9F7C2"/>
<reference evidence="1" key="1">
    <citation type="journal article" date="2015" name="Nature">
        <title>Complex archaea that bridge the gap between prokaryotes and eukaryotes.</title>
        <authorList>
            <person name="Spang A."/>
            <person name="Saw J.H."/>
            <person name="Jorgensen S.L."/>
            <person name="Zaremba-Niedzwiedzka K."/>
            <person name="Martijn J."/>
            <person name="Lind A.E."/>
            <person name="van Eijk R."/>
            <person name="Schleper C."/>
            <person name="Guy L."/>
            <person name="Ettema T.J."/>
        </authorList>
    </citation>
    <scope>NUCLEOTIDE SEQUENCE</scope>
</reference>
<evidence type="ECO:0000313" key="1">
    <source>
        <dbReference type="EMBL" id="KKL46982.1"/>
    </source>
</evidence>
<sequence length="95" mass="9834">MCHRSIPFTTVPLSAPIISPTEHVVKESIDRTSIELVYTAPGVLSVGLLGLAGVDHATAIVTVAARWPGHAEAMATLKAVDGHAVPELSATRKAG</sequence>
<accession>A0A0F9F7C2</accession>
<protein>
    <submittedName>
        <fullName evidence="1">Uncharacterized protein</fullName>
    </submittedName>
</protein>
<feature type="non-terminal residue" evidence="1">
    <location>
        <position position="95"/>
    </location>
</feature>
<name>A0A0F9F7C2_9ZZZZ</name>
<organism evidence="1">
    <name type="scientific">marine sediment metagenome</name>
    <dbReference type="NCBI Taxonomy" id="412755"/>
    <lineage>
        <taxon>unclassified sequences</taxon>
        <taxon>metagenomes</taxon>
        <taxon>ecological metagenomes</taxon>
    </lineage>
</organism>
<gene>
    <name evidence="1" type="ORF">LCGC14_2340150</name>
</gene>
<comment type="caution">
    <text evidence="1">The sequence shown here is derived from an EMBL/GenBank/DDBJ whole genome shotgun (WGS) entry which is preliminary data.</text>
</comment>
<dbReference type="EMBL" id="LAZR01033837">
    <property type="protein sequence ID" value="KKL46982.1"/>
    <property type="molecule type" value="Genomic_DNA"/>
</dbReference>
<proteinExistence type="predicted"/>